<feature type="signal peptide" evidence="2">
    <location>
        <begin position="1"/>
        <end position="25"/>
    </location>
</feature>
<evidence type="ECO:0000313" key="4">
    <source>
        <dbReference type="Proteomes" id="UP000609651"/>
    </source>
</evidence>
<gene>
    <name evidence="3" type="ORF">LzC2_38220</name>
</gene>
<feature type="chain" id="PRO_5046128923" evidence="2">
    <location>
        <begin position="26"/>
        <end position="266"/>
    </location>
</feature>
<dbReference type="RefSeq" id="WP_171189620.1">
    <property type="nucleotide sequence ID" value="NZ_WTPX01000188.1"/>
</dbReference>
<dbReference type="Proteomes" id="UP000609651">
    <property type="component" value="Unassembled WGS sequence"/>
</dbReference>
<proteinExistence type="predicted"/>
<dbReference type="EMBL" id="WTPX01000188">
    <property type="protein sequence ID" value="NNJ27714.1"/>
    <property type="molecule type" value="Genomic_DNA"/>
</dbReference>
<evidence type="ECO:0000313" key="3">
    <source>
        <dbReference type="EMBL" id="NNJ27714.1"/>
    </source>
</evidence>
<name>A0ABX1VHW4_9PLAN</name>
<keyword evidence="4" id="KW-1185">Reference proteome</keyword>
<keyword evidence="2" id="KW-0732">Signal</keyword>
<feature type="coiled-coil region" evidence="1">
    <location>
        <begin position="232"/>
        <end position="259"/>
    </location>
</feature>
<accession>A0ABX1VHW4</accession>
<evidence type="ECO:0000256" key="2">
    <source>
        <dbReference type="SAM" id="SignalP"/>
    </source>
</evidence>
<comment type="caution">
    <text evidence="3">The sequence shown here is derived from an EMBL/GenBank/DDBJ whole genome shotgun (WGS) entry which is preliminary data.</text>
</comment>
<keyword evidence="1" id="KW-0175">Coiled coil</keyword>
<reference evidence="3 4" key="1">
    <citation type="journal article" date="2020" name="Syst. Appl. Microbiol.">
        <title>Alienimonas chondri sp. nov., a novel planctomycete isolated from the biofilm of the red alga Chondrus crispus.</title>
        <authorList>
            <person name="Vitorino I."/>
            <person name="Albuquerque L."/>
            <person name="Wiegand S."/>
            <person name="Kallscheuer N."/>
            <person name="da Costa M.S."/>
            <person name="Lobo-da-Cunha A."/>
            <person name="Jogler C."/>
            <person name="Lage O.M."/>
        </authorList>
    </citation>
    <scope>NUCLEOTIDE SEQUENCE [LARGE SCALE GENOMIC DNA]</scope>
    <source>
        <strain evidence="3 4">LzC2</strain>
    </source>
</reference>
<evidence type="ECO:0000256" key="1">
    <source>
        <dbReference type="SAM" id="Coils"/>
    </source>
</evidence>
<organism evidence="3 4">
    <name type="scientific">Alienimonas chondri</name>
    <dbReference type="NCBI Taxonomy" id="2681879"/>
    <lineage>
        <taxon>Bacteria</taxon>
        <taxon>Pseudomonadati</taxon>
        <taxon>Planctomycetota</taxon>
        <taxon>Planctomycetia</taxon>
        <taxon>Planctomycetales</taxon>
        <taxon>Planctomycetaceae</taxon>
        <taxon>Alienimonas</taxon>
    </lineage>
</organism>
<protein>
    <submittedName>
        <fullName evidence="3">Uncharacterized protein</fullName>
    </submittedName>
</protein>
<sequence length="266" mass="27368">MTAAPFLRASLLAATVVAFAPPAFSQDAPLTGVAAERAAEEALETKLDAPPPADLNLEDGDFMQTVTALAEAAEAPLTFDRSAFYGTDPLKVAFTRPPAAVLQQAPTLRAAFDAVLHAQGGPPMALVNRAGLLRVTTAEVAAANLRPRVYDVRGLEVALGLTEEDRVGTVVERVAGRGAGGEPKQFDPPLIHALKVGVGPAPGVAKWDTDGGPAAIAGLGGRLVIRQSPGGHAALARLLAELQATADEVTNETAANRREPAGEPSE</sequence>